<evidence type="ECO:0000313" key="2">
    <source>
        <dbReference type="Proteomes" id="UP000185674"/>
    </source>
</evidence>
<name>A0A1P8EHE0_9GAMM</name>
<dbReference type="Proteomes" id="UP000185674">
    <property type="component" value="Chromosome"/>
</dbReference>
<dbReference type="EMBL" id="CP016896">
    <property type="protein sequence ID" value="APV35625.1"/>
    <property type="molecule type" value="Genomic_DNA"/>
</dbReference>
<dbReference type="RefSeq" id="WP_076032600.1">
    <property type="nucleotide sequence ID" value="NZ_CP016896.1"/>
</dbReference>
<accession>A0A1P8EHE0</accession>
<dbReference type="KEGG" id="asol:BEN76_06170"/>
<evidence type="ECO:0000313" key="1">
    <source>
        <dbReference type="EMBL" id="APV35625.1"/>
    </source>
</evidence>
<protein>
    <submittedName>
        <fullName evidence="1">Uncharacterized protein</fullName>
    </submittedName>
</protein>
<proteinExistence type="predicted"/>
<reference evidence="1 2" key="1">
    <citation type="submission" date="2016-08" db="EMBL/GenBank/DDBJ databases">
        <title>Complete genome sequence of Acinetobacter baylyi strain GFJ2.</title>
        <authorList>
            <person name="Tabata M."/>
            <person name="Kuboki S."/>
            <person name="Gibu N."/>
            <person name="Kinouchi Y."/>
            <person name="Vangnai A."/>
            <person name="Kasai D."/>
            <person name="Fukuda M."/>
        </authorList>
    </citation>
    <scope>NUCLEOTIDE SEQUENCE [LARGE SCALE GENOMIC DNA]</scope>
    <source>
        <strain evidence="1 2">GFJ2</strain>
    </source>
</reference>
<sequence>MIDYSPHIKYTAQKIQDKVTRGAYYYTQFEIDTYLKKEVDIAQVIAKLTQRYHLNLTSRQRNYRLKQGFPIADLIVQDVIYTNKWIFTLLITTPTSQQHSKHSLDSEITAKPQQGYVQDKINELTPNSWNKEVELKDIELIYRYFKDTEALRSVFQKPYLSLAFGSSDAELVRLSHKKYAPHQKKFFRQPRKSYSWTWRFKQDVIVQKKVELTRIINRIISQPKKDKALNDLRVWQKYMNTYAVFRGNRQQAGRLYTFGKKFYYSRTQQKWDDAQLPQLNLSFIKRYKTYAESYEEYDLRRYVYMTCGEELPRDISKTLNEKKAQNFMSNFL</sequence>
<gene>
    <name evidence="1" type="ORF">BEN76_06170</name>
</gene>
<dbReference type="AlphaFoldDB" id="A0A1P8EHE0"/>
<organism evidence="1 2">
    <name type="scientific">Acinetobacter soli</name>
    <dbReference type="NCBI Taxonomy" id="487316"/>
    <lineage>
        <taxon>Bacteria</taxon>
        <taxon>Pseudomonadati</taxon>
        <taxon>Pseudomonadota</taxon>
        <taxon>Gammaproteobacteria</taxon>
        <taxon>Moraxellales</taxon>
        <taxon>Moraxellaceae</taxon>
        <taxon>Acinetobacter</taxon>
    </lineage>
</organism>